<dbReference type="EMBL" id="AQRC01000008">
    <property type="protein sequence ID" value="KFE34723.1"/>
    <property type="molecule type" value="Genomic_DNA"/>
</dbReference>
<dbReference type="InterPro" id="IPR019651">
    <property type="entry name" value="Glutamate_DH_NAD-spec"/>
</dbReference>
<sequence length="699" mass="77030">MRLLALVVAHVLEVGVDDIVIDIARTFLIRGLGFARFLLLGLVDGLAEFHRGVGEVLDRTLDLAGFLGLERLFERIGRQFDHLDGGRIDLVAMLFERLACRMQERLALVLGLDEFLAALVGLGIRLGVLNHLLDLVIRETARSLDRDLLLLAGALVLRRNGHDAVGVDVEGHFDLRHAARRRRDVLEIEHAQQLVVRGHLALALEDADRHRVLVVFRGREDLRLLGRDRGVAVDQAGEDTTQRLDAERQRGHVEQDHVLHVALQNAGLDRRAERHDLIGVHALVRLLAEELGHLFDDFRHPGHAADQNDLVDLVLGDARIFQRGRARLERGLDQVVHEAFELRTGQFHDHVQRRAVLAHRDEGLVDLGLARARELDLRLLGRFLQTLQRHLVLGEIDAMLFLELVSQVVDDPHVEVFATQEGVAIGRLHLEQTIVDLEDGDVERTATEVIDGDRLGLFLVEAIGERGRGRLVDDAQNLETGDLARILRGLTLGVVEIGGNGDHGLRDFLAQIALGGFLHLLQDDGRNLRGRIFLALHFDPGIAIAAIDDGVGDELLVLLDFRIGGAAADQALHGEDGVGRVGHRLAFCRLADQAFIVGKGDDRGRGARPFGILDHPGLRAVHDGDAGVRGPEVDADDFGHDVTSLGDMAGNGSIQAPGPYPLGFGFMFRPCAIWNASGFAAYIRRAKWACKNRLPRKIA</sequence>
<organism evidence="1 2">
    <name type="scientific">Thioclava atlantica</name>
    <dbReference type="NCBI Taxonomy" id="1317124"/>
    <lineage>
        <taxon>Bacteria</taxon>
        <taxon>Pseudomonadati</taxon>
        <taxon>Pseudomonadota</taxon>
        <taxon>Alphaproteobacteria</taxon>
        <taxon>Rhodobacterales</taxon>
        <taxon>Paracoccaceae</taxon>
        <taxon>Thioclava</taxon>
    </lineage>
</organism>
<accession>A0A085TVH6</accession>
<dbReference type="eggNOG" id="ENOG502Z9JM">
    <property type="taxonomic scope" value="Bacteria"/>
</dbReference>
<protein>
    <submittedName>
        <fullName evidence="1">Putative NAD-specific glutamate dehydrogenase</fullName>
    </submittedName>
</protein>
<dbReference type="STRING" id="1317124.DW2_10976"/>
<evidence type="ECO:0000313" key="1">
    <source>
        <dbReference type="EMBL" id="KFE34723.1"/>
    </source>
</evidence>
<comment type="caution">
    <text evidence="1">The sequence shown here is derived from an EMBL/GenBank/DDBJ whole genome shotgun (WGS) entry which is preliminary data.</text>
</comment>
<dbReference type="AlphaFoldDB" id="A0A085TVH6"/>
<gene>
    <name evidence="1" type="ORF">DW2_10976</name>
</gene>
<reference evidence="1 2" key="2">
    <citation type="journal article" date="2015" name="Antonie Van Leeuwenhoek">
        <title>Thioclava indica sp. nov., isolated from surface seawater of the Indian Ocean.</title>
        <authorList>
            <person name="Liu Y."/>
            <person name="Lai Q."/>
            <person name="Du J."/>
            <person name="Xu H."/>
            <person name="Jiang L."/>
            <person name="Shao Z."/>
        </authorList>
    </citation>
    <scope>NUCLEOTIDE SEQUENCE [LARGE SCALE GENOMIC DNA]</scope>
    <source>
        <strain evidence="1 2">13D2W-2</strain>
    </source>
</reference>
<dbReference type="Pfam" id="PF10712">
    <property type="entry name" value="NAD-GH"/>
    <property type="match status" value="1"/>
</dbReference>
<evidence type="ECO:0000313" key="2">
    <source>
        <dbReference type="Proteomes" id="UP000028607"/>
    </source>
</evidence>
<keyword evidence="2" id="KW-1185">Reference proteome</keyword>
<name>A0A085TVH6_9RHOB</name>
<reference evidence="2" key="1">
    <citation type="submission" date="2013-04" db="EMBL/GenBank/DDBJ databases">
        <title>Thioclava sp. 13D2W-2 Genome Sequencing.</title>
        <authorList>
            <person name="Lai Q."/>
            <person name="Li G."/>
            <person name="Shao Z."/>
        </authorList>
    </citation>
    <scope>NUCLEOTIDE SEQUENCE [LARGE SCALE GENOMIC DNA]</scope>
    <source>
        <strain evidence="2">13D2W-2</strain>
    </source>
</reference>
<dbReference type="PATRIC" id="fig|1317124.6.peg.2222"/>
<dbReference type="Proteomes" id="UP000028607">
    <property type="component" value="Unassembled WGS sequence"/>
</dbReference>
<proteinExistence type="predicted"/>